<evidence type="ECO:0000256" key="1">
    <source>
        <dbReference type="SAM" id="MobiDB-lite"/>
    </source>
</evidence>
<dbReference type="EMBL" id="JASCZI010090623">
    <property type="protein sequence ID" value="MED6142798.1"/>
    <property type="molecule type" value="Genomic_DNA"/>
</dbReference>
<protein>
    <submittedName>
        <fullName evidence="2">Uncharacterized protein</fullName>
    </submittedName>
</protein>
<gene>
    <name evidence="2" type="ORF">PIB30_000997</name>
</gene>
<organism evidence="2 3">
    <name type="scientific">Stylosanthes scabra</name>
    <dbReference type="NCBI Taxonomy" id="79078"/>
    <lineage>
        <taxon>Eukaryota</taxon>
        <taxon>Viridiplantae</taxon>
        <taxon>Streptophyta</taxon>
        <taxon>Embryophyta</taxon>
        <taxon>Tracheophyta</taxon>
        <taxon>Spermatophyta</taxon>
        <taxon>Magnoliopsida</taxon>
        <taxon>eudicotyledons</taxon>
        <taxon>Gunneridae</taxon>
        <taxon>Pentapetalae</taxon>
        <taxon>rosids</taxon>
        <taxon>fabids</taxon>
        <taxon>Fabales</taxon>
        <taxon>Fabaceae</taxon>
        <taxon>Papilionoideae</taxon>
        <taxon>50 kb inversion clade</taxon>
        <taxon>dalbergioids sensu lato</taxon>
        <taxon>Dalbergieae</taxon>
        <taxon>Pterocarpus clade</taxon>
        <taxon>Stylosanthes</taxon>
    </lineage>
</organism>
<name>A0ABU6T4A3_9FABA</name>
<keyword evidence="3" id="KW-1185">Reference proteome</keyword>
<dbReference type="Proteomes" id="UP001341840">
    <property type="component" value="Unassembled WGS sequence"/>
</dbReference>
<evidence type="ECO:0000313" key="2">
    <source>
        <dbReference type="EMBL" id="MED6142798.1"/>
    </source>
</evidence>
<evidence type="ECO:0000313" key="3">
    <source>
        <dbReference type="Proteomes" id="UP001341840"/>
    </source>
</evidence>
<feature type="region of interest" description="Disordered" evidence="1">
    <location>
        <begin position="22"/>
        <end position="42"/>
    </location>
</feature>
<sequence>MEWWMVPKKGDGTIDDEEGKRTMTLNGNARGGNPNTKLKTAMQRKKATTVATAEARNLKGTVTGHNCKYHRGNEETPINASSPSLSPIQILKFEIQFELKRAKQIVATNSEERFKATWITVGYAPCGD</sequence>
<comment type="caution">
    <text evidence="2">The sequence shown here is derived from an EMBL/GenBank/DDBJ whole genome shotgun (WGS) entry which is preliminary data.</text>
</comment>
<feature type="compositionally biased region" description="Polar residues" evidence="1">
    <location>
        <begin position="23"/>
        <end position="38"/>
    </location>
</feature>
<accession>A0ABU6T4A3</accession>
<proteinExistence type="predicted"/>
<reference evidence="2 3" key="1">
    <citation type="journal article" date="2023" name="Plants (Basel)">
        <title>Bridging the Gap: Combining Genomics and Transcriptomics Approaches to Understand Stylosanthes scabra, an Orphan Legume from the Brazilian Caatinga.</title>
        <authorList>
            <person name="Ferreira-Neto J.R.C."/>
            <person name="da Silva M.D."/>
            <person name="Binneck E."/>
            <person name="de Melo N.F."/>
            <person name="da Silva R.H."/>
            <person name="de Melo A.L.T.M."/>
            <person name="Pandolfi V."/>
            <person name="Bustamante F.O."/>
            <person name="Brasileiro-Vidal A.C."/>
            <person name="Benko-Iseppon A.M."/>
        </authorList>
    </citation>
    <scope>NUCLEOTIDE SEQUENCE [LARGE SCALE GENOMIC DNA]</scope>
    <source>
        <tissue evidence="2">Leaves</tissue>
    </source>
</reference>